<evidence type="ECO:0000313" key="3">
    <source>
        <dbReference type="Proteomes" id="UP000002852"/>
    </source>
</evidence>
<dbReference type="Ensembl" id="ENSXMAT00000027298.1">
    <property type="protein sequence ID" value="ENSXMAP00000041378.1"/>
    <property type="gene ID" value="ENSXMAG00000026005.1"/>
</dbReference>
<evidence type="ECO:0000259" key="1">
    <source>
        <dbReference type="Pfam" id="PF21044"/>
    </source>
</evidence>
<dbReference type="InterPro" id="IPR042510">
    <property type="entry name" value="CIP2A"/>
</dbReference>
<dbReference type="InParanoid" id="A0A3B5RC50"/>
<dbReference type="Pfam" id="PF21044">
    <property type="entry name" value="CIP2A_N"/>
    <property type="match status" value="1"/>
</dbReference>
<dbReference type="OMA" id="MAAVICH"/>
<proteinExistence type="predicted"/>
<feature type="domain" description="CIP2A N-terminal" evidence="1">
    <location>
        <begin position="24"/>
        <end position="105"/>
    </location>
</feature>
<reference evidence="2" key="4">
    <citation type="submission" date="2025-09" db="UniProtKB">
        <authorList>
            <consortium name="Ensembl"/>
        </authorList>
    </citation>
    <scope>IDENTIFICATION</scope>
    <source>
        <strain evidence="2">JP 163 A</strain>
    </source>
</reference>
<keyword evidence="3" id="KW-1185">Reference proteome</keyword>
<dbReference type="GeneTree" id="ENSGT00940000170508"/>
<dbReference type="AlphaFoldDB" id="A0A3B5RC50"/>
<reference evidence="2" key="3">
    <citation type="submission" date="2025-08" db="UniProtKB">
        <authorList>
            <consortium name="Ensembl"/>
        </authorList>
    </citation>
    <scope>IDENTIFICATION</scope>
    <source>
        <strain evidence="2">JP 163 A</strain>
    </source>
</reference>
<name>A0A3B5RC50_XIPMA</name>
<protein>
    <recommendedName>
        <fullName evidence="1">CIP2A N-terminal domain-containing protein</fullName>
    </recommendedName>
</protein>
<accession>A0A3B5RC50</accession>
<dbReference type="InterPro" id="IPR048701">
    <property type="entry name" value="CIP2A_N"/>
</dbReference>
<dbReference type="Proteomes" id="UP000002852">
    <property type="component" value="Unassembled WGS sequence"/>
</dbReference>
<sequence>MDIATCLKSLLVTIQQYRDSRTVQHTELSSLKCDGLLSSGQFLPTECVSGLVELAGNPSTSPALTSAIISLLAQLGSDDASREVLHSSYNLTSTLAAVIHHHGNTPGDPLVLQVETNSSNMEKLLK</sequence>
<reference evidence="3" key="2">
    <citation type="journal article" date="2013" name="Nat. Genet.">
        <title>The genome of the platyfish, Xiphophorus maculatus, provides insights into evolutionary adaptation and several complex traits.</title>
        <authorList>
            <person name="Schartl M."/>
            <person name="Walter R.B."/>
            <person name="Shen Y."/>
            <person name="Garcia T."/>
            <person name="Catchen J."/>
            <person name="Amores A."/>
            <person name="Braasch I."/>
            <person name="Chalopin D."/>
            <person name="Volff J.N."/>
            <person name="Lesch K.P."/>
            <person name="Bisazza A."/>
            <person name="Minx P."/>
            <person name="Hillier L."/>
            <person name="Wilson R.K."/>
            <person name="Fuerstenberg S."/>
            <person name="Boore J."/>
            <person name="Searle S."/>
            <person name="Postlethwait J.H."/>
            <person name="Warren W.C."/>
        </authorList>
    </citation>
    <scope>NUCLEOTIDE SEQUENCE [LARGE SCALE GENOMIC DNA]</scope>
    <source>
        <strain evidence="3">JP 163 A</strain>
    </source>
</reference>
<organism evidence="2 3">
    <name type="scientific">Xiphophorus maculatus</name>
    <name type="common">Southern platyfish</name>
    <name type="synonym">Platypoecilus maculatus</name>
    <dbReference type="NCBI Taxonomy" id="8083"/>
    <lineage>
        <taxon>Eukaryota</taxon>
        <taxon>Metazoa</taxon>
        <taxon>Chordata</taxon>
        <taxon>Craniata</taxon>
        <taxon>Vertebrata</taxon>
        <taxon>Euteleostomi</taxon>
        <taxon>Actinopterygii</taxon>
        <taxon>Neopterygii</taxon>
        <taxon>Teleostei</taxon>
        <taxon>Neoteleostei</taxon>
        <taxon>Acanthomorphata</taxon>
        <taxon>Ovalentaria</taxon>
        <taxon>Atherinomorphae</taxon>
        <taxon>Cyprinodontiformes</taxon>
        <taxon>Poeciliidae</taxon>
        <taxon>Poeciliinae</taxon>
        <taxon>Xiphophorus</taxon>
    </lineage>
</organism>
<reference evidence="3" key="1">
    <citation type="submission" date="2012-01" db="EMBL/GenBank/DDBJ databases">
        <authorList>
            <person name="Walter R."/>
            <person name="Schartl M."/>
            <person name="Warren W."/>
        </authorList>
    </citation>
    <scope>NUCLEOTIDE SEQUENCE [LARGE SCALE GENOMIC DNA]</scope>
    <source>
        <strain evidence="3">JP 163 A</strain>
    </source>
</reference>
<dbReference type="PANTHER" id="PTHR23161:SF2">
    <property type="entry name" value="PROTEIN CIP2A"/>
    <property type="match status" value="1"/>
</dbReference>
<dbReference type="STRING" id="8083.ENSXMAP00000041378"/>
<evidence type="ECO:0000313" key="2">
    <source>
        <dbReference type="Ensembl" id="ENSXMAP00000041378.1"/>
    </source>
</evidence>
<dbReference type="PANTHER" id="PTHR23161">
    <property type="entry name" value="PROTEIN CIP2A"/>
    <property type="match status" value="1"/>
</dbReference>